<feature type="transmembrane region" description="Helical" evidence="7">
    <location>
        <begin position="159"/>
        <end position="178"/>
    </location>
</feature>
<dbReference type="SUPFAM" id="SSF103473">
    <property type="entry name" value="MFS general substrate transporter"/>
    <property type="match status" value="1"/>
</dbReference>
<evidence type="ECO:0000313" key="8">
    <source>
        <dbReference type="EMBL" id="SDE65071.1"/>
    </source>
</evidence>
<accession>A0A1G7EN43</accession>
<dbReference type="InterPro" id="IPR011701">
    <property type="entry name" value="MFS"/>
</dbReference>
<feature type="transmembrane region" description="Helical" evidence="7">
    <location>
        <begin position="361"/>
        <end position="386"/>
    </location>
</feature>
<dbReference type="STRING" id="69960.SAMN05421720_109138"/>
<evidence type="ECO:0000256" key="2">
    <source>
        <dbReference type="ARBA" id="ARBA00008335"/>
    </source>
</evidence>
<evidence type="ECO:0000256" key="3">
    <source>
        <dbReference type="ARBA" id="ARBA00022448"/>
    </source>
</evidence>
<keyword evidence="4 7" id="KW-0812">Transmembrane</keyword>
<dbReference type="AlphaFoldDB" id="A0A1G7EN43"/>
<dbReference type="GO" id="GO:0016020">
    <property type="term" value="C:membrane"/>
    <property type="evidence" value="ECO:0007669"/>
    <property type="project" value="UniProtKB-SubCell"/>
</dbReference>
<feature type="transmembrane region" description="Helical" evidence="7">
    <location>
        <begin position="334"/>
        <end position="355"/>
    </location>
</feature>
<name>A0A1G7EN43_9PROT</name>
<dbReference type="EMBL" id="FNAP01000009">
    <property type="protein sequence ID" value="SDE65071.1"/>
    <property type="molecule type" value="Genomic_DNA"/>
</dbReference>
<keyword evidence="6 7" id="KW-0472">Membrane</keyword>
<feature type="transmembrane region" description="Helical" evidence="7">
    <location>
        <begin position="136"/>
        <end position="153"/>
    </location>
</feature>
<reference evidence="8 9" key="1">
    <citation type="submission" date="2016-10" db="EMBL/GenBank/DDBJ databases">
        <authorList>
            <person name="de Groot N.N."/>
        </authorList>
    </citation>
    <scope>NUCLEOTIDE SEQUENCE [LARGE SCALE GENOMIC DNA]</scope>
    <source>
        <strain evidence="8 9">ATCC 700224</strain>
    </source>
</reference>
<evidence type="ECO:0000256" key="6">
    <source>
        <dbReference type="ARBA" id="ARBA00023136"/>
    </source>
</evidence>
<feature type="transmembrane region" description="Helical" evidence="7">
    <location>
        <begin position="298"/>
        <end position="322"/>
    </location>
</feature>
<dbReference type="OrthoDB" id="9787815at2"/>
<dbReference type="Proteomes" id="UP000199412">
    <property type="component" value="Unassembled WGS sequence"/>
</dbReference>
<feature type="transmembrane region" description="Helical" evidence="7">
    <location>
        <begin position="240"/>
        <end position="264"/>
    </location>
</feature>
<keyword evidence="5 7" id="KW-1133">Transmembrane helix</keyword>
<sequence>MVSLTVFYVVQAMPMHFFYVALPAILREAGVPLTSIGLVSLVYLPWALKVVWAPLVDRWRLGGRVPYRNWVVLMQALAAAGFLASASLTVATDVSWVLGAAVVIAFACATQDVAVDGWAASTLRGTGMTWGNVAQGAGGALGGLMGGGLLLAFYGPFGWSGLCLILAGVMALSGLTALGMRANTAGPATTPAPRGALRRFLSHRRTWILIAVILVVRAPQSLMMPLLQPLLVDLGYTLEALALFNGVWVMVAGIVGALLAGVVITRWRERAALTGSVLGLVLVFGGLAAGTLQPWPEMALGAVGLFWAVGSLALVTLYRMFMAAAREGRWGTDFTFFVCVDTVVTLVGGGIGGAVAQAVGYGALSAGVAVAYVLLLPVAAVLAGVLNGATRAAVPDASLAVSRES</sequence>
<protein>
    <submittedName>
        <fullName evidence="8">MFS transporter, putative signal transducer</fullName>
    </submittedName>
</protein>
<feature type="transmembrane region" description="Helical" evidence="7">
    <location>
        <begin position="207"/>
        <end position="228"/>
    </location>
</feature>
<evidence type="ECO:0000313" key="9">
    <source>
        <dbReference type="Proteomes" id="UP000199412"/>
    </source>
</evidence>
<evidence type="ECO:0000256" key="5">
    <source>
        <dbReference type="ARBA" id="ARBA00022989"/>
    </source>
</evidence>
<dbReference type="InterPro" id="IPR004752">
    <property type="entry name" value="AmpG_permease/AT-1"/>
</dbReference>
<keyword evidence="9" id="KW-1185">Reference proteome</keyword>
<feature type="transmembrane region" description="Helical" evidence="7">
    <location>
        <begin position="32"/>
        <end position="55"/>
    </location>
</feature>
<dbReference type="Pfam" id="PF07690">
    <property type="entry name" value="MFS_1"/>
    <property type="match status" value="1"/>
</dbReference>
<keyword evidence="3" id="KW-0813">Transport</keyword>
<gene>
    <name evidence="8" type="ORF">SAMN05421720_109138</name>
</gene>
<feature type="transmembrane region" description="Helical" evidence="7">
    <location>
        <begin position="7"/>
        <end position="26"/>
    </location>
</feature>
<dbReference type="InterPro" id="IPR036259">
    <property type="entry name" value="MFS_trans_sf"/>
</dbReference>
<dbReference type="PANTHER" id="PTHR12778:SF10">
    <property type="entry name" value="MAJOR FACILITATOR SUPERFAMILY DOMAIN-CONTAINING PROTEIN 3"/>
    <property type="match status" value="1"/>
</dbReference>
<feature type="transmembrane region" description="Helical" evidence="7">
    <location>
        <begin position="67"/>
        <end position="88"/>
    </location>
</feature>
<feature type="transmembrane region" description="Helical" evidence="7">
    <location>
        <begin position="94"/>
        <end position="115"/>
    </location>
</feature>
<feature type="transmembrane region" description="Helical" evidence="7">
    <location>
        <begin position="271"/>
        <end position="292"/>
    </location>
</feature>
<proteinExistence type="inferred from homology"/>
<dbReference type="PANTHER" id="PTHR12778">
    <property type="entry name" value="SOLUTE CARRIER FAMILY 33 ACETYL-COA TRANSPORTER -RELATED"/>
    <property type="match status" value="1"/>
</dbReference>
<evidence type="ECO:0000256" key="7">
    <source>
        <dbReference type="SAM" id="Phobius"/>
    </source>
</evidence>
<comment type="similarity">
    <text evidence="2">Belongs to the major facilitator superfamily.</text>
</comment>
<comment type="subcellular location">
    <subcellularLocation>
        <location evidence="1">Membrane</location>
        <topology evidence="1">Multi-pass membrane protein</topology>
    </subcellularLocation>
</comment>
<dbReference type="Gene3D" id="1.20.1250.20">
    <property type="entry name" value="MFS general substrate transporter like domains"/>
    <property type="match status" value="1"/>
</dbReference>
<dbReference type="RefSeq" id="WP_092786902.1">
    <property type="nucleotide sequence ID" value="NZ_FNAP01000009.1"/>
</dbReference>
<dbReference type="GO" id="GO:0022857">
    <property type="term" value="F:transmembrane transporter activity"/>
    <property type="evidence" value="ECO:0007669"/>
    <property type="project" value="InterPro"/>
</dbReference>
<evidence type="ECO:0000256" key="4">
    <source>
        <dbReference type="ARBA" id="ARBA00022692"/>
    </source>
</evidence>
<evidence type="ECO:0000256" key="1">
    <source>
        <dbReference type="ARBA" id="ARBA00004141"/>
    </source>
</evidence>
<organism evidence="8 9">
    <name type="scientific">Rhodospira trueperi</name>
    <dbReference type="NCBI Taxonomy" id="69960"/>
    <lineage>
        <taxon>Bacteria</taxon>
        <taxon>Pseudomonadati</taxon>
        <taxon>Pseudomonadota</taxon>
        <taxon>Alphaproteobacteria</taxon>
        <taxon>Rhodospirillales</taxon>
        <taxon>Rhodospirillaceae</taxon>
        <taxon>Rhodospira</taxon>
    </lineage>
</organism>